<proteinExistence type="predicted"/>
<name>A0ACC2X662_9TREE</name>
<dbReference type="Proteomes" id="UP001243375">
    <property type="component" value="Unassembled WGS sequence"/>
</dbReference>
<sequence>MASLNPILASIEVMYFERDQLRSWSPVASSHVEVFPLLRFMILRQLEYKHDDHSRKQHQYSARVTISTFLQPSVSFFVSLFGIKSYASILDMPLKVQQDYQSRNQPVVSGIQYMEDLEPIHFAPKAFLTRSGRMSEDLELNNEHQFNGTHFGIGFQPPVTAANTRQIEETLEEIIILLPSDRQRMSLHLKFYDPSLNQCVYQAVRILIQPRIMSSGFAS</sequence>
<organism evidence="1 2">
    <name type="scientific">Naganishia vaughanmartiniae</name>
    <dbReference type="NCBI Taxonomy" id="1424756"/>
    <lineage>
        <taxon>Eukaryota</taxon>
        <taxon>Fungi</taxon>
        <taxon>Dikarya</taxon>
        <taxon>Basidiomycota</taxon>
        <taxon>Agaricomycotina</taxon>
        <taxon>Tremellomycetes</taxon>
        <taxon>Filobasidiales</taxon>
        <taxon>Filobasidiaceae</taxon>
        <taxon>Naganishia</taxon>
    </lineage>
</organism>
<protein>
    <submittedName>
        <fullName evidence="1">Uncharacterized protein</fullName>
    </submittedName>
</protein>
<gene>
    <name evidence="1" type="ORF">QFC22_003988</name>
</gene>
<accession>A0ACC2X662</accession>
<comment type="caution">
    <text evidence="1">The sequence shown here is derived from an EMBL/GenBank/DDBJ whole genome shotgun (WGS) entry which is preliminary data.</text>
</comment>
<evidence type="ECO:0000313" key="2">
    <source>
        <dbReference type="Proteomes" id="UP001243375"/>
    </source>
</evidence>
<reference evidence="1" key="1">
    <citation type="submission" date="2023-04" db="EMBL/GenBank/DDBJ databases">
        <title>Draft Genome sequencing of Naganishia species isolated from polar environments using Oxford Nanopore Technology.</title>
        <authorList>
            <person name="Leo P."/>
            <person name="Venkateswaran K."/>
        </authorList>
    </citation>
    <scope>NUCLEOTIDE SEQUENCE</scope>
    <source>
        <strain evidence="1">MNA-CCFEE 5425</strain>
    </source>
</reference>
<evidence type="ECO:0000313" key="1">
    <source>
        <dbReference type="EMBL" id="KAJ9118767.1"/>
    </source>
</evidence>
<keyword evidence="2" id="KW-1185">Reference proteome</keyword>
<dbReference type="EMBL" id="JASBWU010000010">
    <property type="protein sequence ID" value="KAJ9118767.1"/>
    <property type="molecule type" value="Genomic_DNA"/>
</dbReference>